<dbReference type="SUPFAM" id="SSF48498">
    <property type="entry name" value="Tetracyclin repressor-like, C-terminal domain"/>
    <property type="match status" value="1"/>
</dbReference>
<dbReference type="InterPro" id="IPR009057">
    <property type="entry name" value="Homeodomain-like_sf"/>
</dbReference>
<accession>A0A1H2FSU0</accession>
<protein>
    <submittedName>
        <fullName evidence="4">DNA-binding transcriptional regulator, AcrR family</fullName>
    </submittedName>
</protein>
<dbReference type="Pfam" id="PF00440">
    <property type="entry name" value="TetR_N"/>
    <property type="match status" value="1"/>
</dbReference>
<dbReference type="SUPFAM" id="SSF46689">
    <property type="entry name" value="Homeodomain-like"/>
    <property type="match status" value="1"/>
</dbReference>
<dbReference type="PANTHER" id="PTHR30055:SF235">
    <property type="entry name" value="TRANSCRIPTIONAL REGULATORY PROTEIN"/>
    <property type="match status" value="1"/>
</dbReference>
<dbReference type="PANTHER" id="PTHR30055">
    <property type="entry name" value="HTH-TYPE TRANSCRIPTIONAL REGULATOR RUTR"/>
    <property type="match status" value="1"/>
</dbReference>
<dbReference type="Pfam" id="PF17920">
    <property type="entry name" value="TetR_C_16"/>
    <property type="match status" value="1"/>
</dbReference>
<evidence type="ECO:0000313" key="4">
    <source>
        <dbReference type="EMBL" id="SDU10423.1"/>
    </source>
</evidence>
<dbReference type="GO" id="GO:0003700">
    <property type="term" value="F:DNA-binding transcription factor activity"/>
    <property type="evidence" value="ECO:0007669"/>
    <property type="project" value="TreeGrafter"/>
</dbReference>
<gene>
    <name evidence="4" type="ORF">SAMN04488563_0102</name>
</gene>
<evidence type="ECO:0000256" key="1">
    <source>
        <dbReference type="ARBA" id="ARBA00023125"/>
    </source>
</evidence>
<name>A0A1H2FSU0_9ACTN</name>
<organism evidence="4 5">
    <name type="scientific">Jiangella alkaliphila</name>
    <dbReference type="NCBI Taxonomy" id="419479"/>
    <lineage>
        <taxon>Bacteria</taxon>
        <taxon>Bacillati</taxon>
        <taxon>Actinomycetota</taxon>
        <taxon>Actinomycetes</taxon>
        <taxon>Jiangellales</taxon>
        <taxon>Jiangellaceae</taxon>
        <taxon>Jiangella</taxon>
    </lineage>
</organism>
<dbReference type="Gene3D" id="1.10.10.60">
    <property type="entry name" value="Homeodomain-like"/>
    <property type="match status" value="1"/>
</dbReference>
<dbReference type="InterPro" id="IPR001647">
    <property type="entry name" value="HTH_TetR"/>
</dbReference>
<dbReference type="Gene3D" id="1.10.357.10">
    <property type="entry name" value="Tetracycline Repressor, domain 2"/>
    <property type="match status" value="1"/>
</dbReference>
<dbReference type="Proteomes" id="UP000182977">
    <property type="component" value="Chromosome I"/>
</dbReference>
<dbReference type="InterPro" id="IPR036271">
    <property type="entry name" value="Tet_transcr_reg_TetR-rel_C_sf"/>
</dbReference>
<dbReference type="GO" id="GO:0000976">
    <property type="term" value="F:transcription cis-regulatory region binding"/>
    <property type="evidence" value="ECO:0007669"/>
    <property type="project" value="TreeGrafter"/>
</dbReference>
<keyword evidence="5" id="KW-1185">Reference proteome</keyword>
<proteinExistence type="predicted"/>
<evidence type="ECO:0000256" key="2">
    <source>
        <dbReference type="PROSITE-ProRule" id="PRU00335"/>
    </source>
</evidence>
<dbReference type="InterPro" id="IPR041678">
    <property type="entry name" value="TetR_C_16"/>
</dbReference>
<feature type="domain" description="HTH tetR-type" evidence="3">
    <location>
        <begin position="16"/>
        <end position="76"/>
    </location>
</feature>
<dbReference type="AlphaFoldDB" id="A0A1H2FSU0"/>
<evidence type="ECO:0000313" key="5">
    <source>
        <dbReference type="Proteomes" id="UP000182977"/>
    </source>
</evidence>
<dbReference type="PRINTS" id="PR00455">
    <property type="entry name" value="HTHTETR"/>
</dbReference>
<keyword evidence="1 2" id="KW-0238">DNA-binding</keyword>
<reference evidence="5" key="1">
    <citation type="submission" date="2016-10" db="EMBL/GenBank/DDBJ databases">
        <authorList>
            <person name="Varghese N."/>
            <person name="Submissions S."/>
        </authorList>
    </citation>
    <scope>NUCLEOTIDE SEQUENCE [LARGE SCALE GENOMIC DNA]</scope>
    <source>
        <strain evidence="5">DSM 45079</strain>
    </source>
</reference>
<dbReference type="PROSITE" id="PS50977">
    <property type="entry name" value="HTH_TETR_2"/>
    <property type="match status" value="1"/>
</dbReference>
<evidence type="ECO:0000259" key="3">
    <source>
        <dbReference type="PROSITE" id="PS50977"/>
    </source>
</evidence>
<sequence>MGKVLRARSGRRRGAPDTKGEILAAAREVFGERGYDGASVRAIAAAAGVDPALVHHYFGTKEKLFLVAMEIPFDPAVIADAIADDSGDAGVGERAMRTFLSVWGQPSGRAPMLALLRSALQHETAARLLRQFVTRALLGRVLVAFEGVPDGALRAEAMVSHMIGIAIIRYVVKLEPMASVSDEELVALVAPVLQRYYDGAFEQD</sequence>
<dbReference type="EMBL" id="LT629791">
    <property type="protein sequence ID" value="SDU10423.1"/>
    <property type="molecule type" value="Genomic_DNA"/>
</dbReference>
<dbReference type="InterPro" id="IPR050109">
    <property type="entry name" value="HTH-type_TetR-like_transc_reg"/>
</dbReference>
<feature type="DNA-binding region" description="H-T-H motif" evidence="2">
    <location>
        <begin position="39"/>
        <end position="58"/>
    </location>
</feature>
<dbReference type="STRING" id="419479.SAMN04488563_0102"/>